<sequence length="101" mass="10556">MTGLDRATKYSTYLFALPTLAESLSRPFDLAGVTSELNLLGEPGEAGEINDLLAIAADWAAIGEDFKAAFAGEVNRASERELAASVLLAIILGLAEGKGDE</sequence>
<accession>A0A7C2C0Z7</accession>
<evidence type="ECO:0000313" key="1">
    <source>
        <dbReference type="EMBL" id="HEH82562.1"/>
    </source>
</evidence>
<name>A0A7C2C0Z7_9DEIN</name>
<reference evidence="1" key="1">
    <citation type="journal article" date="2020" name="mSystems">
        <title>Genome- and Community-Level Interaction Insights into Carbon Utilization and Element Cycling Functions of Hydrothermarchaeota in Hydrothermal Sediment.</title>
        <authorList>
            <person name="Zhou Z."/>
            <person name="Liu Y."/>
            <person name="Xu W."/>
            <person name="Pan J."/>
            <person name="Luo Z.H."/>
            <person name="Li M."/>
        </authorList>
    </citation>
    <scope>NUCLEOTIDE SEQUENCE [LARGE SCALE GENOMIC DNA]</scope>
    <source>
        <strain evidence="1">SpSt-246</strain>
    </source>
</reference>
<protein>
    <submittedName>
        <fullName evidence="1">Uncharacterized protein</fullName>
    </submittedName>
</protein>
<organism evidence="1">
    <name type="scientific">Thermus islandicus</name>
    <dbReference type="NCBI Taxonomy" id="540988"/>
    <lineage>
        <taxon>Bacteria</taxon>
        <taxon>Thermotogati</taxon>
        <taxon>Deinococcota</taxon>
        <taxon>Deinococci</taxon>
        <taxon>Thermales</taxon>
        <taxon>Thermaceae</taxon>
        <taxon>Thermus</taxon>
    </lineage>
</organism>
<proteinExistence type="predicted"/>
<gene>
    <name evidence="1" type="ORF">ENP73_06200</name>
</gene>
<comment type="caution">
    <text evidence="1">The sequence shown here is derived from an EMBL/GenBank/DDBJ whole genome shotgun (WGS) entry which is preliminary data.</text>
</comment>
<dbReference type="EMBL" id="DSKL01000247">
    <property type="protein sequence ID" value="HEH82562.1"/>
    <property type="molecule type" value="Genomic_DNA"/>
</dbReference>
<dbReference type="AlphaFoldDB" id="A0A7C2C0Z7"/>